<evidence type="ECO:0000313" key="1">
    <source>
        <dbReference type="EMBL" id="PNG10188.1"/>
    </source>
</evidence>
<comment type="caution">
    <text evidence="1">The sequence shown here is derived from an EMBL/GenBank/DDBJ whole genome shotgun (WGS) entry which is preliminary data.</text>
</comment>
<reference evidence="1 2" key="1">
    <citation type="submission" date="2018-01" db="EMBL/GenBank/DDBJ databases">
        <title>Denitrification phenotypes of diverse strains of Pseudomonas stutzeri.</title>
        <authorList>
            <person name="Milligan D.A."/>
            <person name="Bergaust L."/>
            <person name="Bakken L.R."/>
            <person name="Frostegard A."/>
        </authorList>
    </citation>
    <scope>NUCLEOTIDE SEQUENCE [LARGE SCALE GENOMIC DNA]</scope>
    <source>
        <strain evidence="1 2">24a75</strain>
    </source>
</reference>
<name>A0A2N8T634_STUST</name>
<gene>
    <name evidence="1" type="ORF">CXK94_08340</name>
</gene>
<dbReference type="AlphaFoldDB" id="A0A2N8T634"/>
<accession>A0A2N8T634</accession>
<dbReference type="RefSeq" id="WP_102893958.1">
    <property type="nucleotide sequence ID" value="NZ_JAMOHU010000023.1"/>
</dbReference>
<evidence type="ECO:0000313" key="2">
    <source>
        <dbReference type="Proteomes" id="UP000236023"/>
    </source>
</evidence>
<organism evidence="1 2">
    <name type="scientific">Stutzerimonas stutzeri</name>
    <name type="common">Pseudomonas stutzeri</name>
    <dbReference type="NCBI Taxonomy" id="316"/>
    <lineage>
        <taxon>Bacteria</taxon>
        <taxon>Pseudomonadati</taxon>
        <taxon>Pseudomonadota</taxon>
        <taxon>Gammaproteobacteria</taxon>
        <taxon>Pseudomonadales</taxon>
        <taxon>Pseudomonadaceae</taxon>
        <taxon>Stutzerimonas</taxon>
    </lineage>
</organism>
<dbReference type="Proteomes" id="UP000236023">
    <property type="component" value="Unassembled WGS sequence"/>
</dbReference>
<proteinExistence type="predicted"/>
<protein>
    <recommendedName>
        <fullName evidence="3">EscE/YscE/SsaE family type III secretion system needle protein co-chaperone</fullName>
    </recommendedName>
</protein>
<sequence length="59" mass="6344">MNLQAMDALVARLLQAQAVLSACRAAEGTLAQYEVLNAMWAAQDLLQQALESAGKLQNK</sequence>
<evidence type="ECO:0008006" key="3">
    <source>
        <dbReference type="Google" id="ProtNLM"/>
    </source>
</evidence>
<dbReference type="EMBL" id="POUT01000003">
    <property type="protein sequence ID" value="PNG10188.1"/>
    <property type="molecule type" value="Genomic_DNA"/>
</dbReference>